<feature type="repeat" description="PPR" evidence="10">
    <location>
        <begin position="2054"/>
        <end position="2088"/>
    </location>
</feature>
<name>A0A0E0KPC8_ORYPU</name>
<dbReference type="Pfam" id="PF20431">
    <property type="entry name" value="E_motif"/>
    <property type="match status" value="1"/>
</dbReference>
<dbReference type="Gene3D" id="2.70.150.10">
    <property type="entry name" value="Calcium-transporting ATPase, cytoplasmic transduction domain A"/>
    <property type="match status" value="2"/>
</dbReference>
<feature type="chain" id="PRO_5002365707" description="P-type ATPase C-terminal domain-containing protein" evidence="13">
    <location>
        <begin position="23"/>
        <end position="2442"/>
    </location>
</feature>
<keyword evidence="3" id="KW-0479">Metal-binding</keyword>
<comment type="subcellular location">
    <subcellularLocation>
        <location evidence="1">Membrane</location>
        <topology evidence="1">Multi-pass membrane protein</topology>
    </subcellularLocation>
</comment>
<dbReference type="Pfam" id="PF13041">
    <property type="entry name" value="PPR_2"/>
    <property type="match status" value="2"/>
</dbReference>
<evidence type="ECO:0000256" key="10">
    <source>
        <dbReference type="PROSITE-ProRule" id="PRU00708"/>
    </source>
</evidence>
<feature type="transmembrane region" description="Helical" evidence="12">
    <location>
        <begin position="981"/>
        <end position="1002"/>
    </location>
</feature>
<feature type="transmembrane region" description="Helical" evidence="12">
    <location>
        <begin position="815"/>
        <end position="837"/>
    </location>
</feature>
<dbReference type="FunFam" id="1.25.40.10:FF:000090">
    <property type="entry name" value="Pentatricopeptide repeat-containing protein, chloroplastic"/>
    <property type="match status" value="1"/>
</dbReference>
<feature type="domain" description="P-type ATPase C-terminal" evidence="14">
    <location>
        <begin position="668"/>
        <end position="716"/>
    </location>
</feature>
<reference evidence="15" key="2">
    <citation type="submission" date="2018-05" db="EMBL/GenBank/DDBJ databases">
        <title>OpunRS2 (Oryza punctata Reference Sequence Version 2).</title>
        <authorList>
            <person name="Zhang J."/>
            <person name="Kudrna D."/>
            <person name="Lee S."/>
            <person name="Talag J."/>
            <person name="Welchert J."/>
            <person name="Wing R.A."/>
        </authorList>
    </citation>
    <scope>NUCLEOTIDE SEQUENCE [LARGE SCALE GENOMIC DNA]</scope>
</reference>
<feature type="domain" description="P-type ATPase C-terminal" evidence="14">
    <location>
        <begin position="717"/>
        <end position="858"/>
    </location>
</feature>
<reference evidence="15" key="1">
    <citation type="submission" date="2015-04" db="UniProtKB">
        <authorList>
            <consortium name="EnsemblPlants"/>
        </authorList>
    </citation>
    <scope>IDENTIFICATION</scope>
</reference>
<keyword evidence="7" id="KW-1278">Translocase</keyword>
<dbReference type="SFLD" id="SFLDF00027">
    <property type="entry name" value="p-type_atpase"/>
    <property type="match status" value="2"/>
</dbReference>
<feature type="region of interest" description="Disordered" evidence="11">
    <location>
        <begin position="1714"/>
        <end position="1755"/>
    </location>
</feature>
<dbReference type="NCBIfam" id="TIGR00756">
    <property type="entry name" value="PPR"/>
    <property type="match status" value="4"/>
</dbReference>
<feature type="transmembrane region" description="Helical" evidence="12">
    <location>
        <begin position="704"/>
        <end position="724"/>
    </location>
</feature>
<evidence type="ECO:0000256" key="13">
    <source>
        <dbReference type="SAM" id="SignalP"/>
    </source>
</evidence>
<dbReference type="PANTHER" id="PTHR24092">
    <property type="entry name" value="PROBABLE PHOSPHOLIPID-TRANSPORTING ATPASE"/>
    <property type="match status" value="1"/>
</dbReference>
<dbReference type="Gene3D" id="1.25.40.10">
    <property type="entry name" value="Tetratricopeptide repeat domain"/>
    <property type="match status" value="6"/>
</dbReference>
<dbReference type="Pfam" id="PF16212">
    <property type="entry name" value="PhoLip_ATPase_C"/>
    <property type="match status" value="4"/>
</dbReference>
<dbReference type="SUPFAM" id="SSF48452">
    <property type="entry name" value="TPR-like"/>
    <property type="match status" value="1"/>
</dbReference>
<feature type="repeat" description="PPR" evidence="10">
    <location>
        <begin position="1919"/>
        <end position="1956"/>
    </location>
</feature>
<feature type="domain" description="P-type ATPase C-terminal" evidence="14">
    <location>
        <begin position="1513"/>
        <end position="1652"/>
    </location>
</feature>
<dbReference type="Proteomes" id="UP000026962">
    <property type="component" value="Chromosome 4"/>
</dbReference>
<dbReference type="GO" id="GO:0045332">
    <property type="term" value="P:phospholipid translocation"/>
    <property type="evidence" value="ECO:0007669"/>
    <property type="project" value="TreeGrafter"/>
</dbReference>
<dbReference type="InterPro" id="IPR023299">
    <property type="entry name" value="ATPase_P-typ_cyto_dom_N"/>
</dbReference>
<evidence type="ECO:0000256" key="6">
    <source>
        <dbReference type="ARBA" id="ARBA00022946"/>
    </source>
</evidence>
<feature type="transmembrane region" description="Helical" evidence="12">
    <location>
        <begin position="1611"/>
        <end position="1633"/>
    </location>
</feature>
<dbReference type="PROSITE" id="PS51375">
    <property type="entry name" value="PPR"/>
    <property type="match status" value="6"/>
</dbReference>
<dbReference type="SUPFAM" id="SSF56784">
    <property type="entry name" value="HAD-like"/>
    <property type="match status" value="2"/>
</dbReference>
<dbReference type="eggNOG" id="KOG0206">
    <property type="taxonomic scope" value="Eukaryota"/>
</dbReference>
<dbReference type="InterPro" id="IPR032630">
    <property type="entry name" value="P_typ_ATPase_c"/>
</dbReference>
<dbReference type="InterPro" id="IPR046848">
    <property type="entry name" value="E_motif"/>
</dbReference>
<proteinExistence type="predicted"/>
<dbReference type="EnsemblPlants" id="OPUNC04G07220.1">
    <property type="protein sequence ID" value="OPUNC04G07220.1"/>
    <property type="gene ID" value="OPUNC04G07220"/>
</dbReference>
<dbReference type="InterPro" id="IPR023214">
    <property type="entry name" value="HAD_sf"/>
</dbReference>
<feature type="repeat" description="PPR" evidence="10">
    <location>
        <begin position="2218"/>
        <end position="2252"/>
    </location>
</feature>
<dbReference type="GO" id="GO:0005886">
    <property type="term" value="C:plasma membrane"/>
    <property type="evidence" value="ECO:0007669"/>
    <property type="project" value="TreeGrafter"/>
</dbReference>
<feature type="transmembrane region" description="Helical" evidence="12">
    <location>
        <begin position="185"/>
        <end position="206"/>
    </location>
</feature>
<dbReference type="InterPro" id="IPR036412">
    <property type="entry name" value="HAD-like_sf"/>
</dbReference>
<dbReference type="SFLD" id="SFLDG00002">
    <property type="entry name" value="C1.7:_P-type_atpase_like"/>
    <property type="match status" value="2"/>
</dbReference>
<protein>
    <recommendedName>
        <fullName evidence="14">P-type ATPase C-terminal domain-containing protein</fullName>
    </recommendedName>
</protein>
<dbReference type="GO" id="GO:0005524">
    <property type="term" value="F:ATP binding"/>
    <property type="evidence" value="ECO:0007669"/>
    <property type="project" value="InterPro"/>
</dbReference>
<dbReference type="InterPro" id="IPR002885">
    <property type="entry name" value="PPR_rpt"/>
</dbReference>
<feature type="transmembrane region" description="Helical" evidence="12">
    <location>
        <begin position="757"/>
        <end position="776"/>
    </location>
</feature>
<dbReference type="GO" id="GO:0016887">
    <property type="term" value="F:ATP hydrolysis activity"/>
    <property type="evidence" value="ECO:0007669"/>
    <property type="project" value="InterPro"/>
</dbReference>
<accession>A0A0E0KPC8</accession>
<evidence type="ECO:0000256" key="2">
    <source>
        <dbReference type="ARBA" id="ARBA00022692"/>
    </source>
</evidence>
<keyword evidence="4" id="KW-0677">Repeat</keyword>
<evidence type="ECO:0000256" key="3">
    <source>
        <dbReference type="ARBA" id="ARBA00022723"/>
    </source>
</evidence>
<dbReference type="GO" id="GO:0046872">
    <property type="term" value="F:metal ion binding"/>
    <property type="evidence" value="ECO:0007669"/>
    <property type="project" value="UniProtKB-KW"/>
</dbReference>
<feature type="transmembrane region" description="Helical" evidence="12">
    <location>
        <begin position="788"/>
        <end position="809"/>
    </location>
</feature>
<feature type="transmembrane region" description="Helical" evidence="12">
    <location>
        <begin position="1500"/>
        <end position="1520"/>
    </location>
</feature>
<evidence type="ECO:0000256" key="9">
    <source>
        <dbReference type="ARBA" id="ARBA00023136"/>
    </source>
</evidence>
<dbReference type="Gramene" id="OPUNC04G07220.1">
    <property type="protein sequence ID" value="OPUNC04G07220.1"/>
    <property type="gene ID" value="OPUNC04G07220"/>
</dbReference>
<evidence type="ECO:0000256" key="8">
    <source>
        <dbReference type="ARBA" id="ARBA00022989"/>
    </source>
</evidence>
<keyword evidence="5" id="KW-0460">Magnesium</keyword>
<keyword evidence="6" id="KW-0809">Transit peptide</keyword>
<feature type="transmembrane region" description="Helical" evidence="12">
    <location>
        <begin position="12"/>
        <end position="37"/>
    </location>
</feature>
<dbReference type="STRING" id="4537.A0A0E0KPC8"/>
<evidence type="ECO:0000313" key="15">
    <source>
        <dbReference type="EnsemblPlants" id="OPUNC04G07220.1"/>
    </source>
</evidence>
<dbReference type="PROSITE" id="PS00154">
    <property type="entry name" value="ATPASE_E1_E2"/>
    <property type="match status" value="2"/>
</dbReference>
<dbReference type="InterPro" id="IPR023298">
    <property type="entry name" value="ATPase_P-typ_TM_dom_sf"/>
</dbReference>
<dbReference type="InterPro" id="IPR018303">
    <property type="entry name" value="ATPase_P-typ_P_site"/>
</dbReference>
<feature type="repeat" description="PPR" evidence="10">
    <location>
        <begin position="2253"/>
        <end position="2287"/>
    </location>
</feature>
<dbReference type="Pfam" id="PF01535">
    <property type="entry name" value="PPR"/>
    <property type="match status" value="4"/>
</dbReference>
<dbReference type="SFLD" id="SFLDS00003">
    <property type="entry name" value="Haloacid_Dehalogenase"/>
    <property type="match status" value="2"/>
</dbReference>
<keyword evidence="2 12" id="KW-0812">Transmembrane</keyword>
<feature type="signal peptide" evidence="13">
    <location>
        <begin position="1"/>
        <end position="22"/>
    </location>
</feature>
<evidence type="ECO:0000256" key="1">
    <source>
        <dbReference type="ARBA" id="ARBA00004141"/>
    </source>
</evidence>
<keyword evidence="9 12" id="KW-0472">Membrane</keyword>
<dbReference type="Gene3D" id="3.40.1110.10">
    <property type="entry name" value="Calcium-transporting ATPase, cytoplasmic domain N"/>
    <property type="match status" value="2"/>
</dbReference>
<dbReference type="InterPro" id="IPR044492">
    <property type="entry name" value="P_typ_ATPase_HD_dom"/>
</dbReference>
<evidence type="ECO:0000256" key="12">
    <source>
        <dbReference type="SAM" id="Phobius"/>
    </source>
</evidence>
<feature type="domain" description="P-type ATPase C-terminal" evidence="14">
    <location>
        <begin position="1464"/>
        <end position="1512"/>
    </location>
</feature>
<dbReference type="SUPFAM" id="SSF81660">
    <property type="entry name" value="Metal cation-transporting ATPase, ATP-binding domain N"/>
    <property type="match status" value="2"/>
</dbReference>
<dbReference type="HOGENOM" id="CLU_000918_0_0_1"/>
<evidence type="ECO:0000313" key="16">
    <source>
        <dbReference type="Proteomes" id="UP000026962"/>
    </source>
</evidence>
<feature type="transmembrane region" description="Helical" evidence="12">
    <location>
        <begin position="1022"/>
        <end position="1042"/>
    </location>
</feature>
<evidence type="ECO:0000256" key="4">
    <source>
        <dbReference type="ARBA" id="ARBA00022737"/>
    </source>
</evidence>
<dbReference type="PRINTS" id="PR00119">
    <property type="entry name" value="CATATPASE"/>
</dbReference>
<evidence type="ECO:0000256" key="7">
    <source>
        <dbReference type="ARBA" id="ARBA00022967"/>
    </source>
</evidence>
<evidence type="ECO:0000256" key="5">
    <source>
        <dbReference type="ARBA" id="ARBA00022842"/>
    </source>
</evidence>
<dbReference type="Pfam" id="PF13246">
    <property type="entry name" value="Cation_ATPase"/>
    <property type="match status" value="2"/>
</dbReference>
<dbReference type="SUPFAM" id="SSF81653">
    <property type="entry name" value="Calcium ATPase, transduction domain A"/>
    <property type="match status" value="2"/>
</dbReference>
<dbReference type="InterPro" id="IPR001757">
    <property type="entry name" value="P_typ_ATPase"/>
</dbReference>
<dbReference type="GO" id="GO:0140326">
    <property type="term" value="F:ATPase-coupled intramembrane lipid transporter activity"/>
    <property type="evidence" value="ECO:0007669"/>
    <property type="project" value="TreeGrafter"/>
</dbReference>
<dbReference type="InterPro" id="IPR008250">
    <property type="entry name" value="ATPase_P-typ_transduc_dom_A_sf"/>
</dbReference>
<feature type="repeat" description="PPR" evidence="10">
    <location>
        <begin position="1957"/>
        <end position="1991"/>
    </location>
</feature>
<evidence type="ECO:0000259" key="14">
    <source>
        <dbReference type="Pfam" id="PF16212"/>
    </source>
</evidence>
<keyword evidence="16" id="KW-1185">Reference proteome</keyword>
<dbReference type="FunFam" id="3.40.50.1000:FF:000084">
    <property type="entry name" value="Phospholipid-transporting ATPase"/>
    <property type="match status" value="2"/>
</dbReference>
<dbReference type="eggNOG" id="KOG4197">
    <property type="taxonomic scope" value="Eukaryota"/>
</dbReference>
<keyword evidence="8 12" id="KW-1133">Transmembrane helix</keyword>
<sequence>MCFFHAFVKPMLLWSSITPVSPATTWGPLAIIFIVSASKEAWDDYNRYLSDKKANGREVWVIKAQDIHVGNIVWLHQNDEIPCDLVLIGTSDPQGICYVEGVVECPNPDNDIRRFDANMRLFPPIIDSEKCPLTINNTLLQSCYLRYTEWACGVAVYTGNETKSGMSRGTAEPKLTAADAMIDKLTVAIFMFQVVVVLVLGFAGNIWKENQGLKQWYLLYPVEGPWYDFLIIPLRFELLCSIMIPISVKVTLDLAKGVYAKFIDWDEQMFDWETSYISVSFSTAISEDLGQVEYVLSDKTGTLTENRMIFRRCCISDTLYGENNGDALKDARLLDAVLRNDPDVVKFLMVMALCNTVVPIKSNDGTITYQAQSQDEEALVTAASKLNMVLFTSDRKRMSAVVRDAQSGKILLLSKGADEAILPRCHQGQQIRTYLEAVEMYSQLGLRTLCLGWRELEEDEYKDWSKTFQDASCSLENRECKIAEVCHSLEQDLQILGISAIEDRLQDGVPETIKLLKSAGINVWMLTGDKQHTAIQIGLLCNLIAPEPNGQLLSINGKTEHDVLTSLERALSTMKSMSVAKDCAFVLDGWALEIILKHSKESFTKLAMLSRTAICCRMTPLQKAQLVGLLKSVGYLTLAIGDGGNDVRMIQEANIGVGISGREGLQAARAADYSIGKFKFLKRLILVHGRYSYNRTAFISQYSFYKSLLICFIQILLPVMTIIFDKDISEATVLQYPQILLYSQSGRLLNPSTFAGWFGRSVYHALIVFLTTICAYSDEKSEMEELSMVALSGCIWLQAFVVTLDTNSFTYPQIILIWGNFVAFYMINLIVSAVPTLQMYTIMFRLCSQPSYWITMAIKAQDIHVGNIVWLHQNDEIPCDLVLIGTSDPQGICYVEGVVECPNPDNDIRRFDANMRLFPPIIDSEKCPLTINNTLLQSCYLRYTEWACGVAVYTGNETKSGMSRGTAEPKLTAADAMIDKLTVAIFMFQVVVVLVLGFAGNIWKENQGLKQWYLLYPVEGPWYDFLIIPLRFELLCSIMIPISVKVTLDLAKGVYAKFIDWDEQMFDWETSYISVSFSTAISEDLGQVEYVLSDKTGTLTENRMIFRRCCISDTLYGENNGDALKDARLLDAVLRNDPDVVKFLMVMALCNTVVPIKSNDGTITYQAQSQDEEALVTAASKLNMVLFTSDRKRMSAVVRDAQSGKILLLSKGADEAILPRCHQGQQIRTYLEAVEMYSQLGLRTLCLGWRELEEDEYKDWSKTFQDASCSLENRECKIAEVCHSLEQDLQILGISAIEDRLQDGVPETIKLLKSAGINVWMLTGDKQHTAIQIGLLCNLIAPEPNGQLLSINGKTEHDVLTSLERALSTMKSMSVAKDCAFVLDGWALEIILKHSKESFTKLAMLSRTAICCRMTPLQKAQLVGLLKSVGYLTLAIGDGGNDVRMIQEANIGVGISGREGLQAARAADYSIGKFKFLKRLILVHGRYSYNRTAFISQYSFYKSLLICFIQILLPVMTIIFDKDISEATVLQYPQILLYSQSGRLLNPSTFAGWFGRSVYHALIVFLTTICAYSDEKSEMEELSMVALSGCIWLQAFVVTLDTNSFTYPQIILIWGNFVAFYMINLIVSAVPTLQMYTIMFRLCSQPSYWITMAELRKPAKPRRGGRPYAAGESLSPQELAAGDASFLPASHAQACTASSLHMLSKARHFALWNPIRPPSPPTHARKTRLSPRPPRGLSSAATEPDRRQDAAASAPVRRDVRLSAVLGGRGDAAGARVVFDGMRRRAAVSWNAVVAGHARRGCVRDALDTAARMHRSAAGLDEATYASVLGACARGRCLRMGWQVHCQVVKSGSEDFPIVGASLLDFYSSCLDLNVARTLFDSLHARNELLWSPMVVALVRFNLLSDALNLLQRMPAPRDVFAWTAVISGYARGANEYCCKALELFVQLLAEDGVMPNEFTYDSVLRACVKMGALEFGRSIHGCLIRSGFESEQLITSALVDLYCRSAAVDDAVMVYNDLQMPSLITSNTLIAGFISMGRTEDAKLVFSQMTEHDSGSYNLMIKAYANEGRLEDCRRMFEMMPRRNMMTLNSMMSVLLQNGKLEEGRKLFEQIKDEKNTVTWNSMISGYVQNDQSSEALKLFAVMCRLSIECSASTFPALLHACATIGTIEQGKMVHAHLCKTPFESNGYVGTALVDMYSKCGCVSDARTAFSCIRSPNVASWTSLINGLAQNGHWMEAIVQFGRMLKHNVKPNEITFLGLLVASARAGLVNKGMRFFHSMERYGVVPTVEHYTCAVDLLGRARRVKEAQKFISRMPIPADGVVWGALLTACWYSMDLEMGEEVAEKLFRMGTKHISAYVAMSNIYAKLGKWEDVVKARTRLRSLDAKKEPGRSWIEVKDMVHVFLVEDRNHPQREEIYLMLEDLISNISLYSEPDDETHGYL</sequence>
<dbReference type="InterPro" id="IPR011990">
    <property type="entry name" value="TPR-like_helical_dom_sf"/>
</dbReference>
<keyword evidence="13" id="KW-0732">Signal</keyword>
<organism evidence="15">
    <name type="scientific">Oryza punctata</name>
    <name type="common">Red rice</name>
    <dbReference type="NCBI Taxonomy" id="4537"/>
    <lineage>
        <taxon>Eukaryota</taxon>
        <taxon>Viridiplantae</taxon>
        <taxon>Streptophyta</taxon>
        <taxon>Embryophyta</taxon>
        <taxon>Tracheophyta</taxon>
        <taxon>Spermatophyta</taxon>
        <taxon>Magnoliopsida</taxon>
        <taxon>Liliopsida</taxon>
        <taxon>Poales</taxon>
        <taxon>Poaceae</taxon>
        <taxon>BOP clade</taxon>
        <taxon>Oryzoideae</taxon>
        <taxon>Oryzeae</taxon>
        <taxon>Oryzinae</taxon>
        <taxon>Oryza</taxon>
    </lineage>
</organism>
<dbReference type="PANTHER" id="PTHR24092:SF199">
    <property type="entry name" value="PHOSPHOLIPID-TRANSPORTING ATPASE"/>
    <property type="match status" value="1"/>
</dbReference>
<dbReference type="SUPFAM" id="SSF81665">
    <property type="entry name" value="Calcium ATPase, transmembrane domain M"/>
    <property type="match status" value="2"/>
</dbReference>
<feature type="repeat" description="PPR" evidence="10">
    <location>
        <begin position="2117"/>
        <end position="2151"/>
    </location>
</feature>
<dbReference type="NCBIfam" id="TIGR01494">
    <property type="entry name" value="ATPase_P-type"/>
    <property type="match status" value="2"/>
</dbReference>
<evidence type="ECO:0000256" key="11">
    <source>
        <dbReference type="SAM" id="MobiDB-lite"/>
    </source>
</evidence>
<dbReference type="Gene3D" id="3.40.50.1000">
    <property type="entry name" value="HAD superfamily/HAD-like"/>
    <property type="match status" value="2"/>
</dbReference>
<feature type="transmembrane region" description="Helical" evidence="12">
    <location>
        <begin position="1553"/>
        <end position="1572"/>
    </location>
</feature>